<evidence type="ECO:0000313" key="2">
    <source>
        <dbReference type="EMBL" id="GFD24961.1"/>
    </source>
</evidence>
<organism evidence="2">
    <name type="scientific">Tanacetum cinerariifolium</name>
    <name type="common">Dalmatian daisy</name>
    <name type="synonym">Chrysanthemum cinerariifolium</name>
    <dbReference type="NCBI Taxonomy" id="118510"/>
    <lineage>
        <taxon>Eukaryota</taxon>
        <taxon>Viridiplantae</taxon>
        <taxon>Streptophyta</taxon>
        <taxon>Embryophyta</taxon>
        <taxon>Tracheophyta</taxon>
        <taxon>Spermatophyta</taxon>
        <taxon>Magnoliopsida</taxon>
        <taxon>eudicotyledons</taxon>
        <taxon>Gunneridae</taxon>
        <taxon>Pentapetalae</taxon>
        <taxon>asterids</taxon>
        <taxon>campanulids</taxon>
        <taxon>Asterales</taxon>
        <taxon>Asteraceae</taxon>
        <taxon>Asteroideae</taxon>
        <taxon>Anthemideae</taxon>
        <taxon>Anthemidinae</taxon>
        <taxon>Tanacetum</taxon>
    </lineage>
</organism>
<sequence length="32" mass="3684">MQASQPQQNFSQPLSSSEEDEEDEEDEDEPDI</sequence>
<feature type="region of interest" description="Disordered" evidence="1">
    <location>
        <begin position="1"/>
        <end position="32"/>
    </location>
</feature>
<feature type="compositionally biased region" description="Acidic residues" evidence="1">
    <location>
        <begin position="17"/>
        <end position="32"/>
    </location>
</feature>
<comment type="caution">
    <text evidence="2">The sequence shown here is derived from an EMBL/GenBank/DDBJ whole genome shotgun (WGS) entry which is preliminary data.</text>
</comment>
<reference evidence="2" key="1">
    <citation type="journal article" date="2019" name="Sci. Rep.">
        <title>Draft genome of Tanacetum cinerariifolium, the natural source of mosquito coil.</title>
        <authorList>
            <person name="Yamashiro T."/>
            <person name="Shiraishi A."/>
            <person name="Satake H."/>
            <person name="Nakayama K."/>
        </authorList>
    </citation>
    <scope>NUCLEOTIDE SEQUENCE</scope>
</reference>
<accession>A0A699UTU8</accession>
<dbReference type="AlphaFoldDB" id="A0A699UTU8"/>
<gene>
    <name evidence="2" type="ORF">Tci_896930</name>
</gene>
<proteinExistence type="predicted"/>
<feature type="non-terminal residue" evidence="2">
    <location>
        <position position="32"/>
    </location>
</feature>
<evidence type="ECO:0000256" key="1">
    <source>
        <dbReference type="SAM" id="MobiDB-lite"/>
    </source>
</evidence>
<feature type="compositionally biased region" description="Polar residues" evidence="1">
    <location>
        <begin position="1"/>
        <end position="16"/>
    </location>
</feature>
<name>A0A699UTU8_TANCI</name>
<dbReference type="EMBL" id="BKCJ011356737">
    <property type="protein sequence ID" value="GFD24961.1"/>
    <property type="molecule type" value="Genomic_DNA"/>
</dbReference>
<protein>
    <submittedName>
        <fullName evidence="2">Bromodomain-containing protein</fullName>
    </submittedName>
</protein>